<evidence type="ECO:0000313" key="5">
    <source>
        <dbReference type="Proteomes" id="UP000186817"/>
    </source>
</evidence>
<gene>
    <name evidence="4" type="primary">Ank1</name>
    <name evidence="4" type="ORF">AK812_SmicGene5097</name>
</gene>
<dbReference type="EMBL" id="LSRX01000065">
    <property type="protein sequence ID" value="OLQ11122.1"/>
    <property type="molecule type" value="Genomic_DNA"/>
</dbReference>
<feature type="repeat" description="ANK" evidence="3">
    <location>
        <begin position="153"/>
        <end position="185"/>
    </location>
</feature>
<sequence length="249" mass="26167">MRRVPLGEPTLLGAQTNQLVLAAVLQDAAGAGLGLAAAPVAAVEVVAATAAEASEKEHSALNDRAFKRRRIRKVAISTFMEASEHQRRQLMTAVDFGRAIQVEAFMQLPMDPDAAVDTVDDINPACTALVLASGKGNLHVAKLFLELNFRNCCGRTALMVAASRGPARAMQKLLDGGAQRDLRADDGCAALMLAAINSHAPVLDLLLKAGAPALSSKSKTGVQMLATDIPMVFQYSGRRSAKILGEAAV</sequence>
<dbReference type="SUPFAM" id="SSF48403">
    <property type="entry name" value="Ankyrin repeat"/>
    <property type="match status" value="1"/>
</dbReference>
<dbReference type="AlphaFoldDB" id="A0A1Q9EUL7"/>
<keyword evidence="1" id="KW-0677">Repeat</keyword>
<evidence type="ECO:0000313" key="4">
    <source>
        <dbReference type="EMBL" id="OLQ11122.1"/>
    </source>
</evidence>
<protein>
    <submittedName>
        <fullName evidence="4">Ankyrin-1</fullName>
    </submittedName>
</protein>
<keyword evidence="2 3" id="KW-0040">ANK repeat</keyword>
<evidence type="ECO:0000256" key="1">
    <source>
        <dbReference type="ARBA" id="ARBA00022737"/>
    </source>
</evidence>
<comment type="caution">
    <text evidence="4">The sequence shown here is derived from an EMBL/GenBank/DDBJ whole genome shotgun (WGS) entry which is preliminary data.</text>
</comment>
<feature type="repeat" description="ANK" evidence="3">
    <location>
        <begin position="186"/>
        <end position="218"/>
    </location>
</feature>
<dbReference type="PANTHER" id="PTHR24198">
    <property type="entry name" value="ANKYRIN REPEAT AND PROTEIN KINASE DOMAIN-CONTAINING PROTEIN"/>
    <property type="match status" value="1"/>
</dbReference>
<dbReference type="PROSITE" id="PS50088">
    <property type="entry name" value="ANK_REPEAT"/>
    <property type="match status" value="2"/>
</dbReference>
<dbReference type="Gene3D" id="1.25.40.20">
    <property type="entry name" value="Ankyrin repeat-containing domain"/>
    <property type="match status" value="1"/>
</dbReference>
<keyword evidence="5" id="KW-1185">Reference proteome</keyword>
<dbReference type="OrthoDB" id="4772757at2759"/>
<reference evidence="4 5" key="1">
    <citation type="submission" date="2016-02" db="EMBL/GenBank/DDBJ databases">
        <title>Genome analysis of coral dinoflagellate symbionts highlights evolutionary adaptations to a symbiotic lifestyle.</title>
        <authorList>
            <person name="Aranda M."/>
            <person name="Li Y."/>
            <person name="Liew Y.J."/>
            <person name="Baumgarten S."/>
            <person name="Simakov O."/>
            <person name="Wilson M."/>
            <person name="Piel J."/>
            <person name="Ashoor H."/>
            <person name="Bougouffa S."/>
            <person name="Bajic V.B."/>
            <person name="Ryu T."/>
            <person name="Ravasi T."/>
            <person name="Bayer T."/>
            <person name="Micklem G."/>
            <person name="Kim H."/>
            <person name="Bhak J."/>
            <person name="Lajeunesse T.C."/>
            <person name="Voolstra C.R."/>
        </authorList>
    </citation>
    <scope>NUCLEOTIDE SEQUENCE [LARGE SCALE GENOMIC DNA]</scope>
    <source>
        <strain evidence="4 5">CCMP2467</strain>
    </source>
</reference>
<evidence type="ECO:0000256" key="3">
    <source>
        <dbReference type="PROSITE-ProRule" id="PRU00023"/>
    </source>
</evidence>
<dbReference type="PANTHER" id="PTHR24198:SF165">
    <property type="entry name" value="ANKYRIN REPEAT-CONTAINING PROTEIN-RELATED"/>
    <property type="match status" value="1"/>
</dbReference>
<accession>A0A1Q9EUL7</accession>
<dbReference type="InterPro" id="IPR002110">
    <property type="entry name" value="Ankyrin_rpt"/>
</dbReference>
<dbReference type="InterPro" id="IPR036770">
    <property type="entry name" value="Ankyrin_rpt-contain_sf"/>
</dbReference>
<dbReference type="SMART" id="SM00248">
    <property type="entry name" value="ANK"/>
    <property type="match status" value="3"/>
</dbReference>
<dbReference type="Pfam" id="PF12796">
    <property type="entry name" value="Ank_2"/>
    <property type="match status" value="1"/>
</dbReference>
<name>A0A1Q9EUL7_SYMMI</name>
<proteinExistence type="predicted"/>
<dbReference type="Proteomes" id="UP000186817">
    <property type="component" value="Unassembled WGS sequence"/>
</dbReference>
<organism evidence="4 5">
    <name type="scientific">Symbiodinium microadriaticum</name>
    <name type="common">Dinoflagellate</name>
    <name type="synonym">Zooxanthella microadriatica</name>
    <dbReference type="NCBI Taxonomy" id="2951"/>
    <lineage>
        <taxon>Eukaryota</taxon>
        <taxon>Sar</taxon>
        <taxon>Alveolata</taxon>
        <taxon>Dinophyceae</taxon>
        <taxon>Suessiales</taxon>
        <taxon>Symbiodiniaceae</taxon>
        <taxon>Symbiodinium</taxon>
    </lineage>
</organism>
<dbReference type="PROSITE" id="PS50297">
    <property type="entry name" value="ANK_REP_REGION"/>
    <property type="match status" value="1"/>
</dbReference>
<evidence type="ECO:0000256" key="2">
    <source>
        <dbReference type="ARBA" id="ARBA00023043"/>
    </source>
</evidence>